<proteinExistence type="predicted"/>
<dbReference type="PANTHER" id="PTHR47227:SF5">
    <property type="entry name" value="DNA-DIRECTED RNA POLYMERASES I, II, AND III SUBUNIT RPABC2"/>
    <property type="match status" value="1"/>
</dbReference>
<sequence length="267" mass="30550">MSDIDSDKEEDYDSGDNEDFTNNTNNIKKPVKLILQNKNDFGADIMSEDEDENEEDEDEEDDNISAIIDGAKGPGDEDEDYYDDDDSDDEGSEAAGPDDDDDEPSQKKKPNSKVKQPSSMPANSDSYDYDDDDDDDDDDENYLQKFDNDINKNYILDNHPECLHHNYDEITSLSRIVRDKDNIIIDPLHKTIPILTKYERARILGQRAKQIESGAKPLVKIPDNIIDGYLIAELELREKKIPFVIKRPLPDGSCEYWSVKDLELIIY</sequence>
<dbReference type="InterPro" id="IPR036161">
    <property type="entry name" value="RPB6/omega-like_sf"/>
</dbReference>
<dbReference type="GO" id="GO:0042797">
    <property type="term" value="P:tRNA transcription by RNA polymerase III"/>
    <property type="evidence" value="ECO:0007669"/>
    <property type="project" value="TreeGrafter"/>
</dbReference>
<evidence type="ECO:0000256" key="3">
    <source>
        <dbReference type="SAM" id="MobiDB-lite"/>
    </source>
</evidence>
<dbReference type="GO" id="GO:0003677">
    <property type="term" value="F:DNA binding"/>
    <property type="evidence" value="ECO:0007669"/>
    <property type="project" value="InterPro"/>
</dbReference>
<dbReference type="EMBL" id="MN740173">
    <property type="protein sequence ID" value="QHT91992.1"/>
    <property type="molecule type" value="Genomic_DNA"/>
</dbReference>
<dbReference type="PROSITE" id="PS01111">
    <property type="entry name" value="RNA_POL_K_14KD"/>
    <property type="match status" value="1"/>
</dbReference>
<dbReference type="InterPro" id="IPR006110">
    <property type="entry name" value="Pol_omega/Rpo6/RPB6"/>
</dbReference>
<evidence type="ECO:0008006" key="5">
    <source>
        <dbReference type="Google" id="ProtNLM"/>
    </source>
</evidence>
<feature type="compositionally biased region" description="Polar residues" evidence="3">
    <location>
        <begin position="113"/>
        <end position="123"/>
    </location>
</feature>
<protein>
    <recommendedName>
        <fullName evidence="5">DNA-directed RNA polymerase</fullName>
    </recommendedName>
</protein>
<feature type="compositionally biased region" description="Acidic residues" evidence="3">
    <location>
        <begin position="1"/>
        <end position="19"/>
    </location>
</feature>
<feature type="region of interest" description="Disordered" evidence="3">
    <location>
        <begin position="1"/>
        <end position="143"/>
    </location>
</feature>
<dbReference type="AlphaFoldDB" id="A0A6C0IGC4"/>
<keyword evidence="1" id="KW-0240">DNA-directed RNA polymerase</keyword>
<organism evidence="4">
    <name type="scientific">viral metagenome</name>
    <dbReference type="NCBI Taxonomy" id="1070528"/>
    <lineage>
        <taxon>unclassified sequences</taxon>
        <taxon>metagenomes</taxon>
        <taxon>organismal metagenomes</taxon>
    </lineage>
</organism>
<dbReference type="GO" id="GO:0005736">
    <property type="term" value="C:RNA polymerase I complex"/>
    <property type="evidence" value="ECO:0007669"/>
    <property type="project" value="TreeGrafter"/>
</dbReference>
<accession>A0A6C0IGC4</accession>
<reference evidence="4" key="1">
    <citation type="journal article" date="2020" name="Nature">
        <title>Giant virus diversity and host interactions through global metagenomics.</title>
        <authorList>
            <person name="Schulz F."/>
            <person name="Roux S."/>
            <person name="Paez-Espino D."/>
            <person name="Jungbluth S."/>
            <person name="Walsh D.A."/>
            <person name="Denef V.J."/>
            <person name="McMahon K.D."/>
            <person name="Konstantinidis K.T."/>
            <person name="Eloe-Fadrosh E.A."/>
            <person name="Kyrpides N.C."/>
            <person name="Woyke T."/>
        </authorList>
    </citation>
    <scope>NUCLEOTIDE SEQUENCE</scope>
    <source>
        <strain evidence="4">GVMAG-M-3300023184-86</strain>
    </source>
</reference>
<dbReference type="GO" id="GO:0003899">
    <property type="term" value="F:DNA-directed RNA polymerase activity"/>
    <property type="evidence" value="ECO:0007669"/>
    <property type="project" value="InterPro"/>
</dbReference>
<feature type="compositionally biased region" description="Acidic residues" evidence="3">
    <location>
        <begin position="46"/>
        <end position="63"/>
    </location>
</feature>
<evidence type="ECO:0000313" key="4">
    <source>
        <dbReference type="EMBL" id="QHT91992.1"/>
    </source>
</evidence>
<dbReference type="GO" id="GO:0006366">
    <property type="term" value="P:transcription by RNA polymerase II"/>
    <property type="evidence" value="ECO:0007669"/>
    <property type="project" value="TreeGrafter"/>
</dbReference>
<dbReference type="GO" id="GO:0005666">
    <property type="term" value="C:RNA polymerase III complex"/>
    <property type="evidence" value="ECO:0007669"/>
    <property type="project" value="TreeGrafter"/>
</dbReference>
<evidence type="ECO:0000256" key="1">
    <source>
        <dbReference type="ARBA" id="ARBA00022478"/>
    </source>
</evidence>
<dbReference type="GO" id="GO:0005665">
    <property type="term" value="C:RNA polymerase II, core complex"/>
    <property type="evidence" value="ECO:0007669"/>
    <property type="project" value="TreeGrafter"/>
</dbReference>
<feature type="compositionally biased region" description="Acidic residues" evidence="3">
    <location>
        <begin position="127"/>
        <end position="141"/>
    </location>
</feature>
<evidence type="ECO:0000256" key="2">
    <source>
        <dbReference type="ARBA" id="ARBA00023163"/>
    </source>
</evidence>
<dbReference type="Gene3D" id="3.90.940.10">
    <property type="match status" value="1"/>
</dbReference>
<keyword evidence="2" id="KW-0804">Transcription</keyword>
<dbReference type="SUPFAM" id="SSF63562">
    <property type="entry name" value="RPB6/omega subunit-like"/>
    <property type="match status" value="1"/>
</dbReference>
<feature type="compositionally biased region" description="Acidic residues" evidence="3">
    <location>
        <begin position="76"/>
        <end position="103"/>
    </location>
</feature>
<dbReference type="GO" id="GO:0006360">
    <property type="term" value="P:transcription by RNA polymerase I"/>
    <property type="evidence" value="ECO:0007669"/>
    <property type="project" value="TreeGrafter"/>
</dbReference>
<dbReference type="Pfam" id="PF01192">
    <property type="entry name" value="RNA_pol_Rpb6"/>
    <property type="match status" value="1"/>
</dbReference>
<dbReference type="InterPro" id="IPR020708">
    <property type="entry name" value="DNA-dir_RNA_polK_14-18kDa_CS"/>
</dbReference>
<dbReference type="PANTHER" id="PTHR47227">
    <property type="entry name" value="DNA-DIRECTED RNA POLYMERASE SUBUNIT K"/>
    <property type="match status" value="1"/>
</dbReference>
<name>A0A6C0IGC4_9ZZZZ</name>